<evidence type="ECO:0000256" key="3">
    <source>
        <dbReference type="RuleBase" id="RU000363"/>
    </source>
</evidence>
<evidence type="ECO:0000313" key="7">
    <source>
        <dbReference type="Proteomes" id="UP001521209"/>
    </source>
</evidence>
<evidence type="ECO:0000259" key="5">
    <source>
        <dbReference type="SMART" id="SM00822"/>
    </source>
</evidence>
<organism evidence="6 7">
    <name type="scientific">Acidiphilium iwatense</name>
    <dbReference type="NCBI Taxonomy" id="768198"/>
    <lineage>
        <taxon>Bacteria</taxon>
        <taxon>Pseudomonadati</taxon>
        <taxon>Pseudomonadota</taxon>
        <taxon>Alphaproteobacteria</taxon>
        <taxon>Acetobacterales</taxon>
        <taxon>Acidocellaceae</taxon>
        <taxon>Acidiphilium</taxon>
    </lineage>
</organism>
<evidence type="ECO:0000256" key="1">
    <source>
        <dbReference type="ARBA" id="ARBA00006484"/>
    </source>
</evidence>
<dbReference type="Pfam" id="PF00106">
    <property type="entry name" value="adh_short"/>
    <property type="match status" value="1"/>
</dbReference>
<dbReference type="Gene3D" id="3.40.50.720">
    <property type="entry name" value="NAD(P)-binding Rossmann-like Domain"/>
    <property type="match status" value="1"/>
</dbReference>
<proteinExistence type="inferred from homology"/>
<evidence type="ECO:0000256" key="4">
    <source>
        <dbReference type="SAM" id="MobiDB-lite"/>
    </source>
</evidence>
<dbReference type="PANTHER" id="PTHR44196:SF1">
    <property type="entry name" value="DEHYDROGENASE_REDUCTASE SDR FAMILY MEMBER 7B"/>
    <property type="match status" value="1"/>
</dbReference>
<protein>
    <submittedName>
        <fullName evidence="6">SDR family NAD(P)-dependent oxidoreductase</fullName>
    </submittedName>
</protein>
<dbReference type="InterPro" id="IPR002347">
    <property type="entry name" value="SDR_fam"/>
</dbReference>
<sequence length="254" mass="27472">MEMTRNTVLVTGGTSGIGKALAAQLLARGNIVLITGRSQERLDAAQSDLPGVHCFICDQADPAAIVRLHDEATHAFPNLNILINNAGIGLKRNLNDTTVPVSDLEREVRTNLIGPIQMNHQFLPTLKRQKTAAIVNVTSGLAFVPLAPKPLYSATKAAMHSYTMTLRAQLTHSSVKVIELAPPATDTDFNKGQEDMNTPGRMSPEKVAEAAIKGMEQDRDEILPGQARALRLMGRLRHQMVLARAVAEKMSKAG</sequence>
<evidence type="ECO:0000256" key="2">
    <source>
        <dbReference type="ARBA" id="ARBA00023002"/>
    </source>
</evidence>
<comment type="similarity">
    <text evidence="1 3">Belongs to the short-chain dehydrogenases/reductases (SDR) family.</text>
</comment>
<feature type="domain" description="Ketoreductase" evidence="5">
    <location>
        <begin position="6"/>
        <end position="187"/>
    </location>
</feature>
<dbReference type="RefSeq" id="WP_235704537.1">
    <property type="nucleotide sequence ID" value="NZ_JAKGBZ010000021.1"/>
</dbReference>
<dbReference type="PANTHER" id="PTHR44196">
    <property type="entry name" value="DEHYDROGENASE/REDUCTASE SDR FAMILY MEMBER 7B"/>
    <property type="match status" value="1"/>
</dbReference>
<keyword evidence="2" id="KW-0560">Oxidoreductase</keyword>
<dbReference type="PROSITE" id="PS00061">
    <property type="entry name" value="ADH_SHORT"/>
    <property type="match status" value="1"/>
</dbReference>
<dbReference type="InterPro" id="IPR020904">
    <property type="entry name" value="Sc_DH/Rdtase_CS"/>
</dbReference>
<dbReference type="SUPFAM" id="SSF51735">
    <property type="entry name" value="NAD(P)-binding Rossmann-fold domains"/>
    <property type="match status" value="1"/>
</dbReference>
<dbReference type="SMART" id="SM00822">
    <property type="entry name" value="PKS_KR"/>
    <property type="match status" value="1"/>
</dbReference>
<name>A0ABS9DX50_9PROT</name>
<dbReference type="PRINTS" id="PR00081">
    <property type="entry name" value="GDHRDH"/>
</dbReference>
<reference evidence="6 7" key="1">
    <citation type="submission" date="2022-01" db="EMBL/GenBank/DDBJ databases">
        <authorList>
            <person name="Won M."/>
            <person name="Kim S.-J."/>
            <person name="Kwon S.-W."/>
        </authorList>
    </citation>
    <scope>NUCLEOTIDE SEQUENCE [LARGE SCALE GENOMIC DNA]</scope>
    <source>
        <strain evidence="6 7">KCTC 23505</strain>
    </source>
</reference>
<dbReference type="InterPro" id="IPR036291">
    <property type="entry name" value="NAD(P)-bd_dom_sf"/>
</dbReference>
<gene>
    <name evidence="6" type="ORF">L2A60_11560</name>
</gene>
<dbReference type="EMBL" id="JAKGBZ010000021">
    <property type="protein sequence ID" value="MCF3947312.1"/>
    <property type="molecule type" value="Genomic_DNA"/>
</dbReference>
<dbReference type="Proteomes" id="UP001521209">
    <property type="component" value="Unassembled WGS sequence"/>
</dbReference>
<feature type="region of interest" description="Disordered" evidence="4">
    <location>
        <begin position="184"/>
        <end position="203"/>
    </location>
</feature>
<accession>A0ABS9DX50</accession>
<comment type="caution">
    <text evidence="6">The sequence shown here is derived from an EMBL/GenBank/DDBJ whole genome shotgun (WGS) entry which is preliminary data.</text>
</comment>
<dbReference type="InterPro" id="IPR057326">
    <property type="entry name" value="KR_dom"/>
</dbReference>
<evidence type="ECO:0000313" key="6">
    <source>
        <dbReference type="EMBL" id="MCF3947312.1"/>
    </source>
</evidence>
<keyword evidence="7" id="KW-1185">Reference proteome</keyword>
<dbReference type="PRINTS" id="PR00080">
    <property type="entry name" value="SDRFAMILY"/>
</dbReference>